<dbReference type="AlphaFoldDB" id="A0A9X2MNM7"/>
<evidence type="ECO:0008006" key="3">
    <source>
        <dbReference type="Google" id="ProtNLM"/>
    </source>
</evidence>
<protein>
    <recommendedName>
        <fullName evidence="3">WYL domain-containing protein</fullName>
    </recommendedName>
</protein>
<dbReference type="RefSeq" id="WP_257443666.1">
    <property type="nucleotide sequence ID" value="NZ_JANIPJ010000003.1"/>
</dbReference>
<evidence type="ECO:0000313" key="2">
    <source>
        <dbReference type="Proteomes" id="UP001141950"/>
    </source>
</evidence>
<name>A0A9X2MNM7_9BACL</name>
<proteinExistence type="predicted"/>
<comment type="caution">
    <text evidence="1">The sequence shown here is derived from an EMBL/GenBank/DDBJ whole genome shotgun (WGS) entry which is preliminary data.</text>
</comment>
<gene>
    <name evidence="1" type="ORF">NQZ67_05900</name>
</gene>
<keyword evidence="2" id="KW-1185">Reference proteome</keyword>
<dbReference type="EMBL" id="JANIPJ010000003">
    <property type="protein sequence ID" value="MCR2803414.1"/>
    <property type="molecule type" value="Genomic_DNA"/>
</dbReference>
<accession>A0A9X2MNM7</accession>
<evidence type="ECO:0000313" key="1">
    <source>
        <dbReference type="EMBL" id="MCR2803414.1"/>
    </source>
</evidence>
<reference evidence="1" key="1">
    <citation type="submission" date="2022-08" db="EMBL/GenBank/DDBJ databases">
        <title>The genomic sequence of strain Paenibacillus sp. SCIV0701.</title>
        <authorList>
            <person name="Zhao H."/>
        </authorList>
    </citation>
    <scope>NUCLEOTIDE SEQUENCE</scope>
    <source>
        <strain evidence="1">SCIV0701</strain>
    </source>
</reference>
<sequence length="63" mass="7489">MEHWIGKVLQLIYIDRHRQVTIRDVRVMSVRGARMKGYCYSSQAIRIFKLENIIDAEVVRRAV</sequence>
<organism evidence="1 2">
    <name type="scientific">Paenibacillus soyae</name>
    <dbReference type="NCBI Taxonomy" id="2969249"/>
    <lineage>
        <taxon>Bacteria</taxon>
        <taxon>Bacillati</taxon>
        <taxon>Bacillota</taxon>
        <taxon>Bacilli</taxon>
        <taxon>Bacillales</taxon>
        <taxon>Paenibacillaceae</taxon>
        <taxon>Paenibacillus</taxon>
    </lineage>
</organism>
<dbReference type="Proteomes" id="UP001141950">
    <property type="component" value="Unassembled WGS sequence"/>
</dbReference>